<dbReference type="Pfam" id="PF03453">
    <property type="entry name" value="MoeA_N"/>
    <property type="match status" value="1"/>
</dbReference>
<organism evidence="3 4">
    <name type="scientific">Mycobacterium colombiense</name>
    <dbReference type="NCBI Taxonomy" id="339268"/>
    <lineage>
        <taxon>Bacteria</taxon>
        <taxon>Bacillati</taxon>
        <taxon>Actinomycetota</taxon>
        <taxon>Actinomycetes</taxon>
        <taxon>Mycobacteriales</taxon>
        <taxon>Mycobacteriaceae</taxon>
        <taxon>Mycobacterium</taxon>
        <taxon>Mycobacterium avium complex (MAC)</taxon>
    </lineage>
</organism>
<dbReference type="Gene3D" id="3.90.105.10">
    <property type="entry name" value="Molybdopterin biosynthesis moea protein, domain 2"/>
    <property type="match status" value="1"/>
</dbReference>
<evidence type="ECO:0000313" key="4">
    <source>
        <dbReference type="Proteomes" id="UP000250347"/>
    </source>
</evidence>
<gene>
    <name evidence="3" type="ORF">DQP58_16205</name>
</gene>
<name>A0A329KF19_9MYCO</name>
<protein>
    <submittedName>
        <fullName evidence="3">Molybdopterin molybdenumtransferase</fullName>
    </submittedName>
</protein>
<feature type="non-terminal residue" evidence="3">
    <location>
        <position position="98"/>
    </location>
</feature>
<evidence type="ECO:0000256" key="1">
    <source>
        <dbReference type="SAM" id="MobiDB-lite"/>
    </source>
</evidence>
<dbReference type="GO" id="GO:0032324">
    <property type="term" value="P:molybdopterin cofactor biosynthetic process"/>
    <property type="evidence" value="ECO:0007669"/>
    <property type="project" value="InterPro"/>
</dbReference>
<comment type="caution">
    <text evidence="3">The sequence shown here is derived from an EMBL/GenBank/DDBJ whole genome shotgun (WGS) entry which is preliminary data.</text>
</comment>
<evidence type="ECO:0000259" key="2">
    <source>
        <dbReference type="Pfam" id="PF03453"/>
    </source>
</evidence>
<feature type="region of interest" description="Disordered" evidence="1">
    <location>
        <begin position="67"/>
        <end position="87"/>
    </location>
</feature>
<feature type="domain" description="MoeA N-terminal and linker" evidence="2">
    <location>
        <begin position="3"/>
        <end position="68"/>
    </location>
</feature>
<dbReference type="AlphaFoldDB" id="A0A329KF19"/>
<proteinExistence type="predicted"/>
<dbReference type="EMBL" id="QMEU01000049">
    <property type="protein sequence ID" value="RAU93610.1"/>
    <property type="molecule type" value="Genomic_DNA"/>
</dbReference>
<dbReference type="InterPro" id="IPR036135">
    <property type="entry name" value="MoeA_linker/N_sf"/>
</dbReference>
<sequence length="98" mass="10335">MRSVEEQQARITAAAVAPRPIRVAIAEAQGLMCAEEVVTERPMPGFDQAAIDGYAVRSVDVLGVGEVGSDSLPEPLDDSGENDRREGLVLPVMGTVEA</sequence>
<reference evidence="3 4" key="1">
    <citation type="submission" date="2018-06" db="EMBL/GenBank/DDBJ databases">
        <title>NTM in soil in Japan.</title>
        <authorList>
            <person name="Ohya K."/>
        </authorList>
    </citation>
    <scope>NUCLEOTIDE SEQUENCE [LARGE SCALE GENOMIC DNA]</scope>
    <source>
        <strain evidence="3 4">GF76</strain>
    </source>
</reference>
<dbReference type="Gene3D" id="2.170.190.11">
    <property type="entry name" value="Molybdopterin biosynthesis moea protein, domain 3"/>
    <property type="match status" value="1"/>
</dbReference>
<dbReference type="Proteomes" id="UP000250347">
    <property type="component" value="Unassembled WGS sequence"/>
</dbReference>
<evidence type="ECO:0000313" key="3">
    <source>
        <dbReference type="EMBL" id="RAU93610.1"/>
    </source>
</evidence>
<accession>A0A329KF19</accession>
<dbReference type="InterPro" id="IPR005110">
    <property type="entry name" value="MoeA_linker/N"/>
</dbReference>
<dbReference type="SUPFAM" id="SSF63882">
    <property type="entry name" value="MoeA N-terminal region -like"/>
    <property type="match status" value="1"/>
</dbReference>